<keyword evidence="2" id="KW-0472">Membrane</keyword>
<sequence length="521" mass="56258">MNRLVSRISVLSLCALLAASPALASKKKKKAYDLSANPLASVNSKQPDKELFDKAMKALKKGRFDVARLDLQTLLNTYPDTEYAMRAKLAIGDTWYREGGSAALQQAESEYKDFITFFPNSPEAAEAQMKVGDIYYQQMEKPDRDPQNAVHAEQEYRTMIEQFPDSTLVPRAQQRLREVQEVLAQRQFEIGEYYATRENWAASIARLQTVSDSYPLFSHSDEALITIGDAYATEAQAASRLNLDPKAKTELVKYYNNRAADSWSRVVTRYPMAPHVEDAKDRLIAMGRNVPDPTPAQLAESEAEEGSRVNVKLKDRAMLLVRHGPSTIQAARVGEPTLTDPAQTYAPEVTKQTQAVFMAAMKGQPLPGQPASGVSSDSSAAIANGTAPPRTDQPGPKPTFESVPDASGSVGSTVTVEVPSGGEAAPGGAGNSAAPPPATSAASEPVIRPVGPPVEKALPPVDKPSEAPAQINDVKNPGVQNAQVNTGANSSGKKKKVPYNSKEESSSKHKKKKGLDKLNPF</sequence>
<organism evidence="7 8">
    <name type="scientific">Paracidobacterium acidisoli</name>
    <dbReference type="NCBI Taxonomy" id="2303751"/>
    <lineage>
        <taxon>Bacteria</taxon>
        <taxon>Pseudomonadati</taxon>
        <taxon>Acidobacteriota</taxon>
        <taxon>Terriglobia</taxon>
        <taxon>Terriglobales</taxon>
        <taxon>Acidobacteriaceae</taxon>
        <taxon>Paracidobacterium</taxon>
    </lineage>
</organism>
<dbReference type="AlphaFoldDB" id="A0A372IL97"/>
<dbReference type="RefSeq" id="WP_117301241.1">
    <property type="nucleotide sequence ID" value="NZ_QVQT02000005.1"/>
</dbReference>
<feature type="region of interest" description="Disordered" evidence="4">
    <location>
        <begin position="363"/>
        <end position="521"/>
    </location>
</feature>
<evidence type="ECO:0000256" key="2">
    <source>
        <dbReference type="ARBA" id="ARBA00023136"/>
    </source>
</evidence>
<evidence type="ECO:0000256" key="4">
    <source>
        <dbReference type="SAM" id="MobiDB-lite"/>
    </source>
</evidence>
<keyword evidence="3" id="KW-0998">Cell outer membrane</keyword>
<dbReference type="InterPro" id="IPR039565">
    <property type="entry name" value="BamD-like"/>
</dbReference>
<dbReference type="InterPro" id="IPR011990">
    <property type="entry name" value="TPR-like_helical_dom_sf"/>
</dbReference>
<name>A0A372IL97_9BACT</name>
<dbReference type="InterPro" id="IPR017689">
    <property type="entry name" value="BamD"/>
</dbReference>
<evidence type="ECO:0000313" key="7">
    <source>
        <dbReference type="EMBL" id="RFU15658.1"/>
    </source>
</evidence>
<dbReference type="OrthoDB" id="110896at2"/>
<feature type="signal peptide" evidence="5">
    <location>
        <begin position="1"/>
        <end position="24"/>
    </location>
</feature>
<feature type="compositionally biased region" description="Low complexity" evidence="4">
    <location>
        <begin position="407"/>
        <end position="423"/>
    </location>
</feature>
<evidence type="ECO:0000259" key="6">
    <source>
        <dbReference type="Pfam" id="PF13525"/>
    </source>
</evidence>
<dbReference type="NCBIfam" id="TIGR03302">
    <property type="entry name" value="OM_YfiO"/>
    <property type="match status" value="1"/>
</dbReference>
<protein>
    <submittedName>
        <fullName evidence="7">Outer membrane protein assembly factor BamD</fullName>
    </submittedName>
</protein>
<reference evidence="7 8" key="1">
    <citation type="submission" date="2018-08" db="EMBL/GenBank/DDBJ databases">
        <title>Acidipila sp. 4G-K13, an acidobacterium isolated from forest soil.</title>
        <authorList>
            <person name="Gao Z.-H."/>
            <person name="Qiu L.-H."/>
        </authorList>
    </citation>
    <scope>NUCLEOTIDE SEQUENCE [LARGE SCALE GENOMIC DNA]</scope>
    <source>
        <strain evidence="7 8">4G-K13</strain>
    </source>
</reference>
<comment type="caution">
    <text evidence="7">The sequence shown here is derived from an EMBL/GenBank/DDBJ whole genome shotgun (WGS) entry which is preliminary data.</text>
</comment>
<gene>
    <name evidence="7" type="primary">bamD</name>
    <name evidence="7" type="ORF">D0Y96_14455</name>
</gene>
<keyword evidence="1 5" id="KW-0732">Signal</keyword>
<keyword evidence="8" id="KW-1185">Reference proteome</keyword>
<feature type="domain" description="Outer membrane lipoprotein BamD-like" evidence="6">
    <location>
        <begin position="46"/>
        <end position="232"/>
    </location>
</feature>
<dbReference type="EMBL" id="QVQT01000005">
    <property type="protein sequence ID" value="RFU15658.1"/>
    <property type="molecule type" value="Genomic_DNA"/>
</dbReference>
<dbReference type="Pfam" id="PF13525">
    <property type="entry name" value="YfiO"/>
    <property type="match status" value="1"/>
</dbReference>
<dbReference type="Proteomes" id="UP000264702">
    <property type="component" value="Unassembled WGS sequence"/>
</dbReference>
<feature type="compositionally biased region" description="Polar residues" evidence="4">
    <location>
        <begin position="478"/>
        <end position="491"/>
    </location>
</feature>
<evidence type="ECO:0000256" key="3">
    <source>
        <dbReference type="ARBA" id="ARBA00023237"/>
    </source>
</evidence>
<proteinExistence type="predicted"/>
<dbReference type="Gene3D" id="1.25.40.10">
    <property type="entry name" value="Tetratricopeptide repeat domain"/>
    <property type="match status" value="1"/>
</dbReference>
<evidence type="ECO:0000256" key="1">
    <source>
        <dbReference type="ARBA" id="ARBA00022729"/>
    </source>
</evidence>
<evidence type="ECO:0000256" key="5">
    <source>
        <dbReference type="SAM" id="SignalP"/>
    </source>
</evidence>
<feature type="chain" id="PRO_5016648834" evidence="5">
    <location>
        <begin position="25"/>
        <end position="521"/>
    </location>
</feature>
<evidence type="ECO:0000313" key="8">
    <source>
        <dbReference type="Proteomes" id="UP000264702"/>
    </source>
</evidence>
<feature type="compositionally biased region" description="Polar residues" evidence="4">
    <location>
        <begin position="372"/>
        <end position="381"/>
    </location>
</feature>
<accession>A0A372IL97</accession>